<dbReference type="EMBL" id="CP136601">
    <property type="protein sequence ID" value="WOH42210.1"/>
    <property type="molecule type" value="Genomic_DNA"/>
</dbReference>
<dbReference type="RefSeq" id="WP_234102560.1">
    <property type="nucleotide sequence ID" value="NZ_CP136601.1"/>
</dbReference>
<reference evidence="1 2" key="1">
    <citation type="submission" date="2023-10" db="EMBL/GenBank/DDBJ databases">
        <title>SFO-1, KPC-2, NDM-1 were first reported in Portuguese citrobacter collected clinically.</title>
        <authorList>
            <person name="Guo K."/>
        </authorList>
    </citation>
    <scope>NUCLEOTIDE SEQUENCE [LARGE SCALE GENOMIC DNA]</scope>
    <source>
        <strain evidence="1 2">L2724hy</strain>
    </source>
</reference>
<name>A0ABZ0GW30_9ENTR</name>
<dbReference type="Proteomes" id="UP001302613">
    <property type="component" value="Chromosome"/>
</dbReference>
<proteinExistence type="predicted"/>
<accession>A0ABZ0GW30</accession>
<evidence type="ECO:0000313" key="2">
    <source>
        <dbReference type="Proteomes" id="UP001302613"/>
    </source>
</evidence>
<dbReference type="PROSITE" id="PS51257">
    <property type="entry name" value="PROKAR_LIPOPROTEIN"/>
    <property type="match status" value="1"/>
</dbReference>
<gene>
    <name evidence="1" type="ORF">RY846_16450</name>
</gene>
<evidence type="ECO:0008006" key="3">
    <source>
        <dbReference type="Google" id="ProtNLM"/>
    </source>
</evidence>
<evidence type="ECO:0000313" key="1">
    <source>
        <dbReference type="EMBL" id="WOH42210.1"/>
    </source>
</evidence>
<sequence>MARFAFAVIPILFLTGCASKTIDDSNNLADAGIVYSSSMDNFFGKVIGYTTEYSNFALLHYSKVPVNQTPSKLSSQMKLEDDKTITEAKDLEAIKVRVALTSGYFTSLKKMANDKSDKEISEESASLVTKVDSGNKVFGTNKLSDEDKGYIDQITSNAAKAYKAGKISTSLKQATPYIAKELIIHKKALAAFSSVYIGNLKDYSDNNYANSVKEPYIKHVKDLNAESWGKERKEWITIQSKLAHFDIVKTAPDTMLDLLYKTTNGEGASISALQDRVEIQQFAAFVDSLSTDTSAGVKND</sequence>
<protein>
    <recommendedName>
        <fullName evidence="3">DUF3829 domain-containing protein</fullName>
    </recommendedName>
</protein>
<keyword evidence="2" id="KW-1185">Reference proteome</keyword>
<organism evidence="1 2">
    <name type="scientific">Citrobacter portucalensis</name>
    <dbReference type="NCBI Taxonomy" id="1639133"/>
    <lineage>
        <taxon>Bacteria</taxon>
        <taxon>Pseudomonadati</taxon>
        <taxon>Pseudomonadota</taxon>
        <taxon>Gammaproteobacteria</taxon>
        <taxon>Enterobacterales</taxon>
        <taxon>Enterobacteriaceae</taxon>
        <taxon>Citrobacter</taxon>
        <taxon>Citrobacter freundii complex</taxon>
    </lineage>
</organism>